<gene>
    <name evidence="3" type="ORF">SAMN02746011_01180</name>
</gene>
<evidence type="ECO:0000313" key="4">
    <source>
        <dbReference type="Proteomes" id="UP000189941"/>
    </source>
</evidence>
<evidence type="ECO:0000259" key="2">
    <source>
        <dbReference type="Pfam" id="PF13200"/>
    </source>
</evidence>
<dbReference type="SUPFAM" id="SSF51445">
    <property type="entry name" value="(Trans)glycosidases"/>
    <property type="match status" value="1"/>
</dbReference>
<dbReference type="Proteomes" id="UP000189941">
    <property type="component" value="Unassembled WGS sequence"/>
</dbReference>
<dbReference type="AlphaFoldDB" id="A0A1T4LS31"/>
<organism evidence="3 4">
    <name type="scientific">Globicatella sulfidifaciens DSM 15739</name>
    <dbReference type="NCBI Taxonomy" id="1121925"/>
    <lineage>
        <taxon>Bacteria</taxon>
        <taxon>Bacillati</taxon>
        <taxon>Bacillota</taxon>
        <taxon>Bacilli</taxon>
        <taxon>Lactobacillales</taxon>
        <taxon>Aerococcaceae</taxon>
        <taxon>Globicatella</taxon>
    </lineage>
</organism>
<dbReference type="RefSeq" id="WP_078755928.1">
    <property type="nucleotide sequence ID" value="NZ_FUWO01000009.1"/>
</dbReference>
<dbReference type="OrthoDB" id="9774125at2"/>
<protein>
    <recommendedName>
        <fullName evidence="2">DUF4015 domain-containing protein</fullName>
    </recommendedName>
</protein>
<dbReference type="Gene3D" id="3.20.20.80">
    <property type="entry name" value="Glycosidases"/>
    <property type="match status" value="1"/>
</dbReference>
<dbReference type="EMBL" id="FUWO01000009">
    <property type="protein sequence ID" value="SJZ57426.1"/>
    <property type="molecule type" value="Genomic_DNA"/>
</dbReference>
<dbReference type="STRING" id="1121925.SAMN02746011_01180"/>
<feature type="signal peptide" evidence="1">
    <location>
        <begin position="1"/>
        <end position="22"/>
    </location>
</feature>
<reference evidence="4" key="1">
    <citation type="submission" date="2017-02" db="EMBL/GenBank/DDBJ databases">
        <authorList>
            <person name="Varghese N."/>
            <person name="Submissions S."/>
        </authorList>
    </citation>
    <scope>NUCLEOTIDE SEQUENCE [LARGE SCALE GENOMIC DNA]</scope>
    <source>
        <strain evidence="4">DSM 15739</strain>
    </source>
</reference>
<keyword evidence="1" id="KW-0732">Signal</keyword>
<name>A0A1T4LS31_9LACT</name>
<dbReference type="Pfam" id="PF13200">
    <property type="entry name" value="DUF4015"/>
    <property type="match status" value="1"/>
</dbReference>
<accession>A0A1T4LS31</accession>
<proteinExistence type="predicted"/>
<feature type="domain" description="DUF4015" evidence="2">
    <location>
        <begin position="99"/>
        <end position="423"/>
    </location>
</feature>
<dbReference type="PROSITE" id="PS51257">
    <property type="entry name" value="PROKAR_LIPOPROTEIN"/>
    <property type="match status" value="1"/>
</dbReference>
<dbReference type="InterPro" id="IPR017853">
    <property type="entry name" value="GH"/>
</dbReference>
<evidence type="ECO:0000256" key="1">
    <source>
        <dbReference type="SAM" id="SignalP"/>
    </source>
</evidence>
<evidence type="ECO:0000313" key="3">
    <source>
        <dbReference type="EMBL" id="SJZ57426.1"/>
    </source>
</evidence>
<sequence>MNTKRLLSITATILLASGCNQAQNQTSTPTYTELPTVESKLDAQTISDFSSRRKQNQGNRYEGLVINKSNILTRPDDLPSSLFYDSGINISYPKEGVKGIYLPIDCVINTEYFQESIDKLNSTALNSAVLDFKDDSGQILPILESDNPMVNENVVGLADYKEVLKTFEQNNIYPIARIVTFKDNFLASSHPELSFQTEDGEIWTPDGEDYFTNPFLQETWDYNVAVAIEAAKMGFKEVQFDYVRFSDAFMYEEENLSYPKGRFENYISEDPNDKGEERIAAITEFLAYAKEKLAPYGVDVSADVFGYTAIANNSEDVRGIGQNFAGIADQVDVISSMVYPSHWNVGFFGLENPDLQPYDLINEYMLSEKQLLENVNNPVTTRPWLQNFSDYSFYGDAEVQAQINALADNGVYEYLLWNASGDYIENVDYAPEITAAQQTENTDTTSQPQ</sequence>
<dbReference type="InterPro" id="IPR025275">
    <property type="entry name" value="DUF4015"/>
</dbReference>
<feature type="chain" id="PRO_5039171129" description="DUF4015 domain-containing protein" evidence="1">
    <location>
        <begin position="23"/>
        <end position="449"/>
    </location>
</feature>
<keyword evidence="4" id="KW-1185">Reference proteome</keyword>